<protein>
    <submittedName>
        <fullName evidence="1">Uncharacterized protein</fullName>
    </submittedName>
</protein>
<reference evidence="1" key="1">
    <citation type="journal article" date="2022" name="bioRxiv">
        <title>Sequencing and chromosome-scale assembly of the giantPleurodeles waltlgenome.</title>
        <authorList>
            <person name="Brown T."/>
            <person name="Elewa A."/>
            <person name="Iarovenko S."/>
            <person name="Subramanian E."/>
            <person name="Araus A.J."/>
            <person name="Petzold A."/>
            <person name="Susuki M."/>
            <person name="Suzuki K.-i.T."/>
            <person name="Hayashi T."/>
            <person name="Toyoda A."/>
            <person name="Oliveira C."/>
            <person name="Osipova E."/>
            <person name="Leigh N.D."/>
            <person name="Simon A."/>
            <person name="Yun M.H."/>
        </authorList>
    </citation>
    <scope>NUCLEOTIDE SEQUENCE</scope>
    <source>
        <strain evidence="1">20211129_DDA</strain>
        <tissue evidence="1">Liver</tissue>
    </source>
</reference>
<comment type="caution">
    <text evidence="1">The sequence shown here is derived from an EMBL/GenBank/DDBJ whole genome shotgun (WGS) entry which is preliminary data.</text>
</comment>
<organism evidence="1 2">
    <name type="scientific">Pleurodeles waltl</name>
    <name type="common">Iberian ribbed newt</name>
    <dbReference type="NCBI Taxonomy" id="8319"/>
    <lineage>
        <taxon>Eukaryota</taxon>
        <taxon>Metazoa</taxon>
        <taxon>Chordata</taxon>
        <taxon>Craniata</taxon>
        <taxon>Vertebrata</taxon>
        <taxon>Euteleostomi</taxon>
        <taxon>Amphibia</taxon>
        <taxon>Batrachia</taxon>
        <taxon>Caudata</taxon>
        <taxon>Salamandroidea</taxon>
        <taxon>Salamandridae</taxon>
        <taxon>Pleurodelinae</taxon>
        <taxon>Pleurodeles</taxon>
    </lineage>
</organism>
<gene>
    <name evidence="1" type="ORF">NDU88_003600</name>
</gene>
<evidence type="ECO:0000313" key="2">
    <source>
        <dbReference type="Proteomes" id="UP001066276"/>
    </source>
</evidence>
<dbReference type="EMBL" id="JANPWB010000013">
    <property type="protein sequence ID" value="KAJ1106197.1"/>
    <property type="molecule type" value="Genomic_DNA"/>
</dbReference>
<keyword evidence="2" id="KW-1185">Reference proteome</keyword>
<name>A0AAV7MRM2_PLEWA</name>
<evidence type="ECO:0000313" key="1">
    <source>
        <dbReference type="EMBL" id="KAJ1106197.1"/>
    </source>
</evidence>
<proteinExistence type="predicted"/>
<sequence>MSRAGGRERNGCPVALPLREVQTETGLDAALVAPTPYGSRRRIEDLERALRSDGGDLGRQLVLLHAEFRQVSLVEDRQHWQASTPRVYELRDKTRKLLY</sequence>
<dbReference type="Proteomes" id="UP001066276">
    <property type="component" value="Chromosome 9"/>
</dbReference>
<dbReference type="AlphaFoldDB" id="A0AAV7MRM2"/>
<accession>A0AAV7MRM2</accession>